<dbReference type="InterPro" id="IPR001005">
    <property type="entry name" value="SANT/Myb"/>
</dbReference>
<dbReference type="Gene3D" id="1.10.246.220">
    <property type="match status" value="1"/>
</dbReference>
<evidence type="ECO:0000313" key="5">
    <source>
        <dbReference type="Proteomes" id="UP001151760"/>
    </source>
</evidence>
<name>A0ABQ5HG76_9ASTR</name>
<dbReference type="CDD" id="cd11660">
    <property type="entry name" value="SANT_TRF"/>
    <property type="match status" value="1"/>
</dbReference>
<dbReference type="SUPFAM" id="SSF46689">
    <property type="entry name" value="Homeodomain-like"/>
    <property type="match status" value="1"/>
</dbReference>
<dbReference type="InterPro" id="IPR009057">
    <property type="entry name" value="Homeodomain-like_sf"/>
</dbReference>
<sequence>MAAQPRNVSALLWALAIEPLAYSHEVDVNTLIDTFNSSPKFTSDVGSNAREMVSFRILERLFDPDTRRLKSVGRNPGVSFDFSKRCEDVLEHIMRETPEPNTWNEPEMSKWHVQPFIAYKRSCLPKPALQRLKDALLEGTPTFLKSFHQLVTSQLNQHGTKVHEVNGVNINDGNETSLHLNQHGTKTHEVNGATFTNEKESPGINDKVCQNTSNEGNKRGKDGDFVEQNNESQPSNDDELHQNEYSQALSDYWAAEKKTSLARNNLVSFNCATLNHMPKTSLNESKISNGVPDPDFTILIDESPESSGGKETKKEDYVDYVCSDGRGCNEENKKEVYVDRSVRPGNPAKPPNGVSNPDLISERFECTWGNECSEGTNKENAFADRTVRLRERTKPPNGVSNLKLYDESSESSDGKGCREGSNKEENYVVHAVRPRKRTLSSPSLQVPQRRRVPVPWTQSEEDTLKKWVAKFTSDSNILGRGFPWSRILDLGASKFQRGRTPVDLKDKWRNIQKASKKSK</sequence>
<dbReference type="EMBL" id="BQNB010019530">
    <property type="protein sequence ID" value="GJT86250.1"/>
    <property type="molecule type" value="Genomic_DNA"/>
</dbReference>
<reference evidence="4" key="1">
    <citation type="journal article" date="2022" name="Int. J. Mol. Sci.">
        <title>Draft Genome of Tanacetum Coccineum: Genomic Comparison of Closely Related Tanacetum-Family Plants.</title>
        <authorList>
            <person name="Yamashiro T."/>
            <person name="Shiraishi A."/>
            <person name="Nakayama K."/>
            <person name="Satake H."/>
        </authorList>
    </citation>
    <scope>NUCLEOTIDE SEQUENCE</scope>
</reference>
<dbReference type="SMART" id="SM00717">
    <property type="entry name" value="SANT"/>
    <property type="match status" value="1"/>
</dbReference>
<feature type="domain" description="Myb-like" evidence="3">
    <location>
        <begin position="455"/>
        <end position="512"/>
    </location>
</feature>
<evidence type="ECO:0000256" key="2">
    <source>
        <dbReference type="SAM" id="SignalP"/>
    </source>
</evidence>
<comment type="caution">
    <text evidence="4">The sequence shown here is derived from an EMBL/GenBank/DDBJ whole genome shotgun (WGS) entry which is preliminary data.</text>
</comment>
<evidence type="ECO:0000256" key="1">
    <source>
        <dbReference type="SAM" id="MobiDB-lite"/>
    </source>
</evidence>
<keyword evidence="4" id="KW-0238">DNA-binding</keyword>
<dbReference type="GO" id="GO:0003677">
    <property type="term" value="F:DNA binding"/>
    <property type="evidence" value="ECO:0007669"/>
    <property type="project" value="UniProtKB-KW"/>
</dbReference>
<feature type="region of interest" description="Disordered" evidence="1">
    <location>
        <begin position="435"/>
        <end position="454"/>
    </location>
</feature>
<accession>A0ABQ5HG76</accession>
<dbReference type="PANTHER" id="PTHR47863">
    <property type="entry name" value="RING/FYVE/PHD ZINC FINGER SUPERFAMILY PROTEIN"/>
    <property type="match status" value="1"/>
</dbReference>
<gene>
    <name evidence="4" type="ORF">Tco_1067967</name>
</gene>
<keyword evidence="4" id="KW-0371">Homeobox</keyword>
<dbReference type="PROSITE" id="PS50090">
    <property type="entry name" value="MYB_LIKE"/>
    <property type="match status" value="1"/>
</dbReference>
<organism evidence="4 5">
    <name type="scientific">Tanacetum coccineum</name>
    <dbReference type="NCBI Taxonomy" id="301880"/>
    <lineage>
        <taxon>Eukaryota</taxon>
        <taxon>Viridiplantae</taxon>
        <taxon>Streptophyta</taxon>
        <taxon>Embryophyta</taxon>
        <taxon>Tracheophyta</taxon>
        <taxon>Spermatophyta</taxon>
        <taxon>Magnoliopsida</taxon>
        <taxon>eudicotyledons</taxon>
        <taxon>Gunneridae</taxon>
        <taxon>Pentapetalae</taxon>
        <taxon>asterids</taxon>
        <taxon>campanulids</taxon>
        <taxon>Asterales</taxon>
        <taxon>Asteraceae</taxon>
        <taxon>Asteroideae</taxon>
        <taxon>Anthemideae</taxon>
        <taxon>Anthemidinae</taxon>
        <taxon>Tanacetum</taxon>
    </lineage>
</organism>
<evidence type="ECO:0000313" key="4">
    <source>
        <dbReference type="EMBL" id="GJT86250.1"/>
    </source>
</evidence>
<keyword evidence="2" id="KW-0732">Signal</keyword>
<dbReference type="Pfam" id="PF00249">
    <property type="entry name" value="Myb_DNA-binding"/>
    <property type="match status" value="1"/>
</dbReference>
<feature type="region of interest" description="Disordered" evidence="1">
    <location>
        <begin position="389"/>
        <end position="424"/>
    </location>
</feature>
<feature type="compositionally biased region" description="Basic and acidic residues" evidence="1">
    <location>
        <begin position="412"/>
        <end position="424"/>
    </location>
</feature>
<keyword evidence="5" id="KW-1185">Reference proteome</keyword>
<dbReference type="Proteomes" id="UP001151760">
    <property type="component" value="Unassembled WGS sequence"/>
</dbReference>
<protein>
    <submittedName>
        <fullName evidence="4">Homeodomain-like, zinc finger, RING/FYVE/PHD-type containing protein</fullName>
    </submittedName>
</protein>
<feature type="signal peptide" evidence="2">
    <location>
        <begin position="1"/>
        <end position="23"/>
    </location>
</feature>
<evidence type="ECO:0000259" key="3">
    <source>
        <dbReference type="PROSITE" id="PS50090"/>
    </source>
</evidence>
<reference evidence="4" key="2">
    <citation type="submission" date="2022-01" db="EMBL/GenBank/DDBJ databases">
        <authorList>
            <person name="Yamashiro T."/>
            <person name="Shiraishi A."/>
            <person name="Satake H."/>
            <person name="Nakayama K."/>
        </authorList>
    </citation>
    <scope>NUCLEOTIDE SEQUENCE</scope>
</reference>
<feature type="region of interest" description="Disordered" evidence="1">
    <location>
        <begin position="195"/>
        <end position="241"/>
    </location>
</feature>
<feature type="chain" id="PRO_5045434960" evidence="2">
    <location>
        <begin position="24"/>
        <end position="519"/>
    </location>
</feature>
<dbReference type="PANTHER" id="PTHR47863:SF4">
    <property type="entry name" value="RING_FYVE_PHD ZINC FINGER SUPERFAMILY PROTEIN"/>
    <property type="match status" value="1"/>
</dbReference>
<proteinExistence type="predicted"/>